<dbReference type="SMART" id="SM01163">
    <property type="entry name" value="DUF1785"/>
    <property type="match status" value="1"/>
</dbReference>
<dbReference type="InterPro" id="IPR045246">
    <property type="entry name" value="Piwi_ago-like"/>
</dbReference>
<dbReference type="Pfam" id="PF02171">
    <property type="entry name" value="Piwi"/>
    <property type="match status" value="1"/>
</dbReference>
<sequence length="889" mass="99700">MANLTEFVQRPDLGRLGKGIRVRSNFFEVTSLPQENIIHYDVTITPDVPPVLNRKIYEEFEKENLASTLHNIRAVFDGKSIFSFILYNNNCVDNTRYCKEFMNVTLPEDDGVISAKRAPRAFKIKMKKAGEIVMEELHRFLEGRGQLTPNCLTGIMALDVLIRHLPSMRHVTVGRSFFTRQGAVALAGGAEVWQGYYQSARPAKGKIMINVDLSATAFYEAGPLVMMVTKLLGRRTPDDLRRGITDKDRIKIEKALKNLKVKVIHRGEATSRRRFKISKITPTPANQTKFDAGDGHTTDVADYFARTYNQRLTYPHLPCIVVRKDIFLPLEVCEVIEGQRHIRKLNEKQTADMIRFTCQAPHLRANKIKQGVDILNYRGNEYLQQFGLVVSNDMAVVPARVLPTPTLQYHPSSREASFVPREGSWNLRDKKVAQGATLGSWSIVAFGSDTDFPHQSIQAFVRELIITCQDNGMNIPNKTPPIMHSNPQGDVESSLKQAWLRAGNASKAQPQMLLCVLPNTGVPLYAEIKRVTDTVIGIASQCIQGRHMMQAKKQYCANVCLKLNVKLGGMNVYISPTQIPFISDRPTILMGADISHPAPGDPARPSISAVCASLDAKASRYSAAIRVQTGRTEIIADLAAMVKDLLKNFYQTCGRKPERILFYRDGVSEGQFAQVMNGEIKAVRLACASLNESYQPYITFVVVQKRHHTRFFPMDRRDSDRTGNCLPGTVIESTITHPFEFDFYLQSHAGLQGTSRPTHYHVLYDENQFSTDGLQALSYNLCYVYARCTRAVSLVPPVYYAHIVCRRARFHSRAEQWSDTESAEECGQAASFAIVKPELSRAVAVIQGDNPSSDVSGIVRFTQEKENAPTIIEIDIKGLKRGDHGFHVQ</sequence>
<dbReference type="Pfam" id="PF02170">
    <property type="entry name" value="PAZ"/>
    <property type="match status" value="1"/>
</dbReference>
<dbReference type="PROSITE" id="PS50822">
    <property type="entry name" value="PIWI"/>
    <property type="match status" value="1"/>
</dbReference>
<dbReference type="Gene3D" id="3.30.420.10">
    <property type="entry name" value="Ribonuclease H-like superfamily/Ribonuclease H"/>
    <property type="match status" value="1"/>
</dbReference>
<dbReference type="CDD" id="cd04657">
    <property type="entry name" value="Piwi_ago-like"/>
    <property type="match status" value="1"/>
</dbReference>
<dbReference type="InterPro" id="IPR032472">
    <property type="entry name" value="ArgoL2"/>
</dbReference>
<name>A0A397G3Z1_9GLOM</name>
<dbReference type="InterPro" id="IPR036085">
    <property type="entry name" value="PAZ_dom_sf"/>
</dbReference>
<dbReference type="AlphaFoldDB" id="A0A397G3Z1"/>
<dbReference type="InterPro" id="IPR012337">
    <property type="entry name" value="RNaseH-like_sf"/>
</dbReference>
<dbReference type="InterPro" id="IPR036423">
    <property type="entry name" value="SOD-like_Cu/Zn_dom_sf"/>
</dbReference>
<gene>
    <name evidence="4" type="ORF">Glove_709g34</name>
</gene>
<dbReference type="EMBL" id="PQFF01000565">
    <property type="protein sequence ID" value="RHZ44789.1"/>
    <property type="molecule type" value="Genomic_DNA"/>
</dbReference>
<dbReference type="SMART" id="SM00949">
    <property type="entry name" value="PAZ"/>
    <property type="match status" value="1"/>
</dbReference>
<dbReference type="SUPFAM" id="SSF101690">
    <property type="entry name" value="PAZ domain"/>
    <property type="match status" value="1"/>
</dbReference>
<reference evidence="4 5" key="1">
    <citation type="submission" date="2018-08" db="EMBL/GenBank/DDBJ databases">
        <title>Genome and evolution of the arbuscular mycorrhizal fungus Diversispora epigaea (formerly Glomus versiforme) and its bacterial endosymbionts.</title>
        <authorList>
            <person name="Sun X."/>
            <person name="Fei Z."/>
            <person name="Harrison M."/>
        </authorList>
    </citation>
    <scope>NUCLEOTIDE SEQUENCE [LARGE SCALE GENOMIC DNA]</scope>
    <source>
        <strain evidence="4 5">IT104</strain>
    </source>
</reference>
<comment type="similarity">
    <text evidence="1">Belongs to the argonaute family.</text>
</comment>
<evidence type="ECO:0000256" key="1">
    <source>
        <dbReference type="RuleBase" id="RU361178"/>
    </source>
</evidence>
<dbReference type="Pfam" id="PF16487">
    <property type="entry name" value="ArgoMid"/>
    <property type="match status" value="1"/>
</dbReference>
<feature type="domain" description="PAZ" evidence="2">
    <location>
        <begin position="223"/>
        <end position="337"/>
    </location>
</feature>
<dbReference type="InterPro" id="IPR003100">
    <property type="entry name" value="PAZ_dom"/>
</dbReference>
<proteinExistence type="inferred from homology"/>
<dbReference type="Gene3D" id="2.60.40.200">
    <property type="entry name" value="Superoxide dismutase, copper/zinc binding domain"/>
    <property type="match status" value="1"/>
</dbReference>
<dbReference type="Pfam" id="PF16486">
    <property type="entry name" value="ArgoN"/>
    <property type="match status" value="1"/>
</dbReference>
<organism evidence="4 5">
    <name type="scientific">Diversispora epigaea</name>
    <dbReference type="NCBI Taxonomy" id="1348612"/>
    <lineage>
        <taxon>Eukaryota</taxon>
        <taxon>Fungi</taxon>
        <taxon>Fungi incertae sedis</taxon>
        <taxon>Mucoromycota</taxon>
        <taxon>Glomeromycotina</taxon>
        <taxon>Glomeromycetes</taxon>
        <taxon>Diversisporales</taxon>
        <taxon>Diversisporaceae</taxon>
        <taxon>Diversispora</taxon>
    </lineage>
</organism>
<dbReference type="InterPro" id="IPR032474">
    <property type="entry name" value="Argonaute_N"/>
</dbReference>
<evidence type="ECO:0000259" key="3">
    <source>
        <dbReference type="PROSITE" id="PS50822"/>
    </source>
</evidence>
<dbReference type="GO" id="GO:0003723">
    <property type="term" value="F:RNA binding"/>
    <property type="evidence" value="ECO:0007669"/>
    <property type="project" value="InterPro"/>
</dbReference>
<dbReference type="OrthoDB" id="10252740at2759"/>
<evidence type="ECO:0008006" key="6">
    <source>
        <dbReference type="Google" id="ProtNLM"/>
    </source>
</evidence>
<dbReference type="InterPro" id="IPR014811">
    <property type="entry name" value="ArgoL1"/>
</dbReference>
<dbReference type="GO" id="GO:0046872">
    <property type="term" value="F:metal ion binding"/>
    <property type="evidence" value="ECO:0007669"/>
    <property type="project" value="InterPro"/>
</dbReference>
<dbReference type="Pfam" id="PF08699">
    <property type="entry name" value="ArgoL1"/>
    <property type="match status" value="1"/>
</dbReference>
<dbReference type="CDD" id="cd02846">
    <property type="entry name" value="PAZ_argonaute_like"/>
    <property type="match status" value="1"/>
</dbReference>
<dbReference type="PROSITE" id="PS50821">
    <property type="entry name" value="PAZ"/>
    <property type="match status" value="1"/>
</dbReference>
<feature type="domain" description="Piwi" evidence="3">
    <location>
        <begin position="512"/>
        <end position="813"/>
    </location>
</feature>
<dbReference type="Proteomes" id="UP000266861">
    <property type="component" value="Unassembled WGS sequence"/>
</dbReference>
<accession>A0A397G3Z1</accession>
<dbReference type="SUPFAM" id="SSF53098">
    <property type="entry name" value="Ribonuclease H-like"/>
    <property type="match status" value="1"/>
</dbReference>
<dbReference type="InterPro" id="IPR003165">
    <property type="entry name" value="Piwi"/>
</dbReference>
<dbReference type="STRING" id="1348612.A0A397G3Z1"/>
<dbReference type="Gene3D" id="3.40.50.2300">
    <property type="match status" value="1"/>
</dbReference>
<protein>
    <recommendedName>
        <fullName evidence="6">Piwi domain-containing protein</fullName>
    </recommendedName>
</protein>
<evidence type="ECO:0000313" key="5">
    <source>
        <dbReference type="Proteomes" id="UP000266861"/>
    </source>
</evidence>
<keyword evidence="5" id="KW-1185">Reference proteome</keyword>
<dbReference type="InterPro" id="IPR036397">
    <property type="entry name" value="RNaseH_sf"/>
</dbReference>
<evidence type="ECO:0000259" key="2">
    <source>
        <dbReference type="PROSITE" id="PS50821"/>
    </source>
</evidence>
<dbReference type="InterPro" id="IPR032473">
    <property type="entry name" value="Argonaute_Mid_dom"/>
</dbReference>
<dbReference type="GO" id="GO:0006801">
    <property type="term" value="P:superoxide metabolic process"/>
    <property type="evidence" value="ECO:0007669"/>
    <property type="project" value="InterPro"/>
</dbReference>
<dbReference type="Gene3D" id="2.170.260.10">
    <property type="entry name" value="paz domain"/>
    <property type="match status" value="1"/>
</dbReference>
<evidence type="ECO:0000313" key="4">
    <source>
        <dbReference type="EMBL" id="RHZ44789.1"/>
    </source>
</evidence>
<comment type="caution">
    <text evidence="4">The sequence shown here is derived from an EMBL/GenBank/DDBJ whole genome shotgun (WGS) entry which is preliminary data.</text>
</comment>
<dbReference type="SUPFAM" id="SSF49329">
    <property type="entry name" value="Cu,Zn superoxide dismutase-like"/>
    <property type="match status" value="1"/>
</dbReference>
<dbReference type="Pfam" id="PF16488">
    <property type="entry name" value="ArgoL2"/>
    <property type="match status" value="1"/>
</dbReference>
<dbReference type="SMART" id="SM00950">
    <property type="entry name" value="Piwi"/>
    <property type="match status" value="1"/>
</dbReference>
<dbReference type="PANTHER" id="PTHR22891">
    <property type="entry name" value="EUKARYOTIC TRANSLATION INITIATION FACTOR 2C"/>
    <property type="match status" value="1"/>
</dbReference>